<reference evidence="2 3" key="1">
    <citation type="journal article" date="2014" name="Nat. Commun.">
        <title>Multiple recent horizontal transfers of a large genomic region in cheese making fungi.</title>
        <authorList>
            <person name="Cheeseman K."/>
            <person name="Ropars J."/>
            <person name="Renault P."/>
            <person name="Dupont J."/>
            <person name="Gouzy J."/>
            <person name="Branca A."/>
            <person name="Abraham A.L."/>
            <person name="Ceppi M."/>
            <person name="Conseiller E."/>
            <person name="Debuchy R."/>
            <person name="Malagnac F."/>
            <person name="Goarin A."/>
            <person name="Silar P."/>
            <person name="Lacoste S."/>
            <person name="Sallet E."/>
            <person name="Bensimon A."/>
            <person name="Giraud T."/>
            <person name="Brygoo Y."/>
        </authorList>
    </citation>
    <scope>NUCLEOTIDE SEQUENCE [LARGE SCALE GENOMIC DNA]</scope>
    <source>
        <strain evidence="3">FM 013</strain>
    </source>
</reference>
<keyword evidence="3" id="KW-1185">Reference proteome</keyword>
<keyword evidence="1" id="KW-1133">Transmembrane helix</keyword>
<keyword evidence="1" id="KW-0472">Membrane</keyword>
<sequence>MALIQALYGPWMFMIWSCTFYATILITYLYLTRLRRTNAQIDRGYGTQNTAPPSSAVVEEGEEWRGRSDMKFRWVIKGLYTRATESEIRESDIWAMALKMAKMMGTVLSNEEVIQAQLSSDRKLFQYLGLERDLVDAINLGLFCSRQLVDGKETLDTWSDVMGMTLDKGDFSEEEYSSICAGYG</sequence>
<dbReference type="Proteomes" id="UP000053732">
    <property type="component" value="Unassembled WGS sequence"/>
</dbReference>
<name>A0A0G4P4X6_PENC3</name>
<evidence type="ECO:0000256" key="1">
    <source>
        <dbReference type="SAM" id="Phobius"/>
    </source>
</evidence>
<keyword evidence="1" id="KW-0812">Transmembrane</keyword>
<protein>
    <submittedName>
        <fullName evidence="2">Str. FM013</fullName>
    </submittedName>
</protein>
<dbReference type="EMBL" id="HG793138">
    <property type="protein sequence ID" value="CRL21359.1"/>
    <property type="molecule type" value="Genomic_DNA"/>
</dbReference>
<proteinExistence type="predicted"/>
<gene>
    <name evidence="2" type="ORF">PCAMFM013_S005g000523</name>
</gene>
<evidence type="ECO:0000313" key="2">
    <source>
        <dbReference type="EMBL" id="CRL21359.1"/>
    </source>
</evidence>
<feature type="transmembrane region" description="Helical" evidence="1">
    <location>
        <begin position="12"/>
        <end position="31"/>
    </location>
</feature>
<dbReference type="AlphaFoldDB" id="A0A0G4P4X6"/>
<organism evidence="2 3">
    <name type="scientific">Penicillium camemberti (strain FM 013)</name>
    <dbReference type="NCBI Taxonomy" id="1429867"/>
    <lineage>
        <taxon>Eukaryota</taxon>
        <taxon>Fungi</taxon>
        <taxon>Dikarya</taxon>
        <taxon>Ascomycota</taxon>
        <taxon>Pezizomycotina</taxon>
        <taxon>Eurotiomycetes</taxon>
        <taxon>Eurotiomycetidae</taxon>
        <taxon>Eurotiales</taxon>
        <taxon>Aspergillaceae</taxon>
        <taxon>Penicillium</taxon>
    </lineage>
</organism>
<accession>A0A0G4P4X6</accession>
<evidence type="ECO:0000313" key="3">
    <source>
        <dbReference type="Proteomes" id="UP000053732"/>
    </source>
</evidence>